<dbReference type="Gene3D" id="3.40.50.2000">
    <property type="entry name" value="Glycogen Phosphorylase B"/>
    <property type="match status" value="2"/>
</dbReference>
<dbReference type="SUPFAM" id="SSF53756">
    <property type="entry name" value="UDP-Glycosyltransferase/glycogen phosphorylase"/>
    <property type="match status" value="1"/>
</dbReference>
<dbReference type="OrthoDB" id="5835829at2759"/>
<evidence type="ECO:0000256" key="1">
    <source>
        <dbReference type="ARBA" id="ARBA00022679"/>
    </source>
</evidence>
<keyword evidence="3" id="KW-1185">Reference proteome</keyword>
<organism evidence="2 3">
    <name type="scientific">Phanerochaete sordida</name>
    <dbReference type="NCBI Taxonomy" id="48140"/>
    <lineage>
        <taxon>Eukaryota</taxon>
        <taxon>Fungi</taxon>
        <taxon>Dikarya</taxon>
        <taxon>Basidiomycota</taxon>
        <taxon>Agaricomycotina</taxon>
        <taxon>Agaricomycetes</taxon>
        <taxon>Polyporales</taxon>
        <taxon>Phanerochaetaceae</taxon>
        <taxon>Phanerochaete</taxon>
    </lineage>
</organism>
<dbReference type="CDD" id="cd03784">
    <property type="entry name" value="GT1_Gtf-like"/>
    <property type="match status" value="1"/>
</dbReference>
<dbReference type="EMBL" id="BPQB01000025">
    <property type="protein sequence ID" value="GJE92136.1"/>
    <property type="molecule type" value="Genomic_DNA"/>
</dbReference>
<dbReference type="PANTHER" id="PTHR48045">
    <property type="entry name" value="UDP-GLYCOSYLTRANSFERASE 72B1"/>
    <property type="match status" value="1"/>
</dbReference>
<protein>
    <submittedName>
        <fullName evidence="2">Glycosyltransferase family 1 protein</fullName>
    </submittedName>
</protein>
<gene>
    <name evidence="2" type="ORF">PsYK624_082890</name>
</gene>
<dbReference type="AlphaFoldDB" id="A0A9P3GC34"/>
<dbReference type="PANTHER" id="PTHR48045:SF31">
    <property type="entry name" value="UDP-GLYCOSYLTRANSFERASE 76B1-LIKE"/>
    <property type="match status" value="1"/>
</dbReference>
<evidence type="ECO:0000313" key="2">
    <source>
        <dbReference type="EMBL" id="GJE92136.1"/>
    </source>
</evidence>
<comment type="caution">
    <text evidence="2">The sequence shown here is derived from an EMBL/GenBank/DDBJ whole genome shotgun (WGS) entry which is preliminary data.</text>
</comment>
<name>A0A9P3GC34_9APHY</name>
<dbReference type="GO" id="GO:0008194">
    <property type="term" value="F:UDP-glycosyltransferase activity"/>
    <property type="evidence" value="ECO:0007669"/>
    <property type="project" value="InterPro"/>
</dbReference>
<reference evidence="2 3" key="1">
    <citation type="submission" date="2021-08" db="EMBL/GenBank/DDBJ databases">
        <title>Draft Genome Sequence of Phanerochaete sordida strain YK-624.</title>
        <authorList>
            <person name="Mori T."/>
            <person name="Dohra H."/>
            <person name="Suzuki T."/>
            <person name="Kawagishi H."/>
            <person name="Hirai H."/>
        </authorList>
    </citation>
    <scope>NUCLEOTIDE SEQUENCE [LARGE SCALE GENOMIC DNA]</scope>
    <source>
        <strain evidence="2 3">YK-624</strain>
    </source>
</reference>
<evidence type="ECO:0000313" key="3">
    <source>
        <dbReference type="Proteomes" id="UP000703269"/>
    </source>
</evidence>
<accession>A0A9P3GC34</accession>
<keyword evidence="1" id="KW-0808">Transferase</keyword>
<dbReference type="Pfam" id="PF00201">
    <property type="entry name" value="UDPGT"/>
    <property type="match status" value="1"/>
</dbReference>
<proteinExistence type="predicted"/>
<dbReference type="InterPro" id="IPR002213">
    <property type="entry name" value="UDP_glucos_trans"/>
</dbReference>
<dbReference type="Proteomes" id="UP000703269">
    <property type="component" value="Unassembled WGS sequence"/>
</dbReference>
<sequence length="516" mass="56202">MTIGPASHIVVAVHLGWGHARPLCAFAARVVKLRGAAVTFLTATSMYDQTVKEVARNFAEGEDALCARIRVAGLAAHATDMLDTDVVSAAFDAQLQRILAGQPVLCAKTETSLPALAPPSVLVLDMCGHHFFESARRLGPALRVVVSVPPSVFSLLGVTGPYKPGGQREVHDRIERMMRENGKTPMEAAKEIFDTPNDGVLDIPGLPPMYVYEGYPQEPMIDLPAGGLVLLRCLDLIYECDAVFSCSIAALEPPEALQAFTEFLALTSRKLHLLGLLMPETSVGEEADAKREIEKSPEIASFMDGVLQKHGECSLVYISFGSVYWTTKPEHVWIFLDILMERNLPFIMARASPFSVIPEEVTAKIKASGIGLVAPWAPQQAILEHPATGWFVTHAGFNGVTEAVYAGVPMICWPFSADQPLNAVQMTENLDVAYELLEVRNSASGLKPLRRTGKAPVGTPEALRAEMRAVLAEAFGEDGVRKRRNIRKLREGARELWKDGGEARRAAEELLNDVAM</sequence>